<dbReference type="SUPFAM" id="SSF50447">
    <property type="entry name" value="Translation proteins"/>
    <property type="match status" value="1"/>
</dbReference>
<name>Q8GN04_PSESF</name>
<protein>
    <submittedName>
        <fullName evidence="3">CmaT</fullName>
    </submittedName>
</protein>
<dbReference type="InterPro" id="IPR012223">
    <property type="entry name" value="TEII"/>
</dbReference>
<feature type="domain" description="Thioesterase" evidence="2">
    <location>
        <begin position="26"/>
        <end position="231"/>
    </location>
</feature>
<evidence type="ECO:0000256" key="1">
    <source>
        <dbReference type="ARBA" id="ARBA00007169"/>
    </source>
</evidence>
<gene>
    <name evidence="3" type="primary">cmaT</name>
</gene>
<comment type="similarity">
    <text evidence="1">Belongs to the thioesterase family.</text>
</comment>
<dbReference type="ESTHER" id="psesy-CMAT">
    <property type="family name" value="Thioesterase"/>
</dbReference>
<sequence>MADPFVVQRPWLAPLPGAPMNACRLLLCFPYGGVPSAFMFEPASEVGVATWAVKLPGREDRSMEAPVTRVAHVIEAILDALQSVGMPYAFYGHSFGAGLALDVTHALVDATGAADDLVLSGRMPPHTGYSRYWVRWTQPIVAARMLREPLATADGCLVQFRQACAGQAQSRPSASMHNSLIALSDPLPVPLYVLNGQDDPLLELHRLDEWQRYTSKSFHSEYVPGGHFFFNINFQLLYLPLLTALDEQGSERYGTCILEHPYLSSLDACVLSIDGLDVVISPTIFFAEYGGQESDKGCINRIEVTRPRLLTSASSIGLAEDPDFAVGDLVSVEIDWPRRYALMRLHFAAVKLCWSKFPDLEKIGAHIGQHKARIDFSLEGNVSQYFPEILQGVEHLVAAYRLKAALRTPSACAVAGTSRGFQMCTVSVHICIPRARSGVFGSSDLTSARTKSVSKST</sequence>
<dbReference type="InterPro" id="IPR011412">
    <property type="entry name" value="CmaT_thioesters"/>
</dbReference>
<dbReference type="SUPFAM" id="SSF53474">
    <property type="entry name" value="alpha/beta-Hydrolases"/>
    <property type="match status" value="1"/>
</dbReference>
<dbReference type="GO" id="GO:0008610">
    <property type="term" value="P:lipid biosynthetic process"/>
    <property type="evidence" value="ECO:0007669"/>
    <property type="project" value="TreeGrafter"/>
</dbReference>
<organism evidence="3">
    <name type="scientific">Pseudomonas syringae pv. actinidiae</name>
    <dbReference type="NCBI Taxonomy" id="103796"/>
    <lineage>
        <taxon>Bacteria</taxon>
        <taxon>Pseudomonadati</taxon>
        <taxon>Pseudomonadota</taxon>
        <taxon>Gammaproteobacteria</taxon>
        <taxon>Pseudomonadales</taxon>
        <taxon>Pseudomonadaceae</taxon>
        <taxon>Pseudomonas</taxon>
        <taxon>Pseudomonas syringae</taxon>
    </lineage>
</organism>
<dbReference type="Gene3D" id="2.40.30.130">
    <property type="match status" value="1"/>
</dbReference>
<dbReference type="Pfam" id="PF00975">
    <property type="entry name" value="Thioesterase"/>
    <property type="match status" value="1"/>
</dbReference>
<dbReference type="EMBL" id="AF544214">
    <property type="protein sequence ID" value="AAN74749.1"/>
    <property type="molecule type" value="Genomic_DNA"/>
</dbReference>
<dbReference type="Gene3D" id="3.40.50.1820">
    <property type="entry name" value="alpha/beta hydrolase"/>
    <property type="match status" value="1"/>
</dbReference>
<dbReference type="InterPro" id="IPR009000">
    <property type="entry name" value="Transl_B-barrel_sf"/>
</dbReference>
<dbReference type="GO" id="GO:0000166">
    <property type="term" value="F:nucleotide binding"/>
    <property type="evidence" value="ECO:0007669"/>
    <property type="project" value="InterPro"/>
</dbReference>
<proteinExistence type="inferred from homology"/>
<dbReference type="PANTHER" id="PTHR11487:SF0">
    <property type="entry name" value="S-ACYL FATTY ACID SYNTHASE THIOESTERASE, MEDIUM CHAIN"/>
    <property type="match status" value="1"/>
</dbReference>
<accession>Q8GN04</accession>
<dbReference type="PIRSF" id="PIRSF036539">
    <property type="entry name" value="CmaT_thioesters"/>
    <property type="match status" value="1"/>
</dbReference>
<dbReference type="InterPro" id="IPR018163">
    <property type="entry name" value="Thr/Ala-tRNA-synth_IIc_edit"/>
</dbReference>
<dbReference type="InterPro" id="IPR029058">
    <property type="entry name" value="AB_hydrolase_fold"/>
</dbReference>
<dbReference type="AlphaFoldDB" id="Q8GN04"/>
<dbReference type="PANTHER" id="PTHR11487">
    <property type="entry name" value="THIOESTERASE"/>
    <property type="match status" value="1"/>
</dbReference>
<dbReference type="SUPFAM" id="SSF55186">
    <property type="entry name" value="ThrRS/AlaRS common domain"/>
    <property type="match status" value="1"/>
</dbReference>
<evidence type="ECO:0000259" key="2">
    <source>
        <dbReference type="Pfam" id="PF00975"/>
    </source>
</evidence>
<reference evidence="3" key="1">
    <citation type="submission" date="2002-09" db="EMBL/GenBank/DDBJ databases">
        <title>Characterization of Pseudomonas syringae pv. actinidiae isolated in Korea and genetic relationship among coronatine-producing pathovars based on cmaU sequences.</title>
        <authorList>
            <person name="Jung J.S."/>
            <person name="Han H.S."/>
        </authorList>
    </citation>
    <scope>NUCLEOTIDE SEQUENCE</scope>
</reference>
<evidence type="ECO:0000313" key="3">
    <source>
        <dbReference type="EMBL" id="AAN74749.1"/>
    </source>
</evidence>
<dbReference type="InterPro" id="IPR001031">
    <property type="entry name" value="Thioesterase"/>
</dbReference>